<evidence type="ECO:0000313" key="3">
    <source>
        <dbReference type="EMBL" id="CAD5222082.1"/>
    </source>
</evidence>
<organism evidence="5 7">
    <name type="scientific">Bursaphelenchus xylophilus</name>
    <name type="common">Pinewood nematode worm</name>
    <name type="synonym">Aphelenchoides xylophilus</name>
    <dbReference type="NCBI Taxonomy" id="6326"/>
    <lineage>
        <taxon>Eukaryota</taxon>
        <taxon>Metazoa</taxon>
        <taxon>Ecdysozoa</taxon>
        <taxon>Nematoda</taxon>
        <taxon>Chromadorea</taxon>
        <taxon>Rhabditida</taxon>
        <taxon>Tylenchina</taxon>
        <taxon>Tylenchomorpha</taxon>
        <taxon>Aphelenchoidea</taxon>
        <taxon>Aphelenchoididae</taxon>
        <taxon>Bursaphelenchus</taxon>
    </lineage>
</organism>
<dbReference type="WBParaSite" id="BXY_0633300.1">
    <property type="protein sequence ID" value="BXY_0633300.1"/>
    <property type="gene ID" value="BXY_0633300"/>
</dbReference>
<gene>
    <name evidence="3" type="ORF">BXYJ_LOCUS7050</name>
</gene>
<evidence type="ECO:0000313" key="6">
    <source>
        <dbReference type="Proteomes" id="UP000659654"/>
    </source>
</evidence>
<name>A0A1I7S010_BURXY</name>
<dbReference type="Proteomes" id="UP000659654">
    <property type="component" value="Unassembled WGS sequence"/>
</dbReference>
<dbReference type="AlphaFoldDB" id="A0A1I7S010"/>
<feature type="domain" description="Cystatin" evidence="2">
    <location>
        <begin position="28"/>
        <end position="113"/>
    </location>
</feature>
<dbReference type="EMBL" id="CAJFDI010000003">
    <property type="protein sequence ID" value="CAD5222082.1"/>
    <property type="molecule type" value="Genomic_DNA"/>
</dbReference>
<feature type="signal peptide" evidence="1">
    <location>
        <begin position="1"/>
        <end position="21"/>
    </location>
</feature>
<dbReference type="SMR" id="A0A1I7S010"/>
<protein>
    <submittedName>
        <fullName evidence="3">(pine wood nematode) hypothetical protein</fullName>
    </submittedName>
    <submittedName>
        <fullName evidence="7">Cystatin domain-containing protein</fullName>
    </submittedName>
</protein>
<evidence type="ECO:0000313" key="4">
    <source>
        <dbReference type="EMBL" id="CAG9109098.1"/>
    </source>
</evidence>
<dbReference type="Gene3D" id="3.10.450.10">
    <property type="match status" value="1"/>
</dbReference>
<accession>A0A1I7S010</accession>
<sequence>MTGLALLLVVTSTVLVTKSYATGGPVVGGMSKDDVNDSNIIALAYKSVFNYNAQRNGYAELQQIVSAKHQVVAGIRYVITMNIAENGIRSRLVADIVVVPWLQQETFTFKKTPLPVRVS</sequence>
<evidence type="ECO:0000256" key="1">
    <source>
        <dbReference type="SAM" id="SignalP"/>
    </source>
</evidence>
<dbReference type="EMBL" id="CAJFCV020000003">
    <property type="protein sequence ID" value="CAG9109098.1"/>
    <property type="molecule type" value="Genomic_DNA"/>
</dbReference>
<reference evidence="7" key="1">
    <citation type="submission" date="2016-11" db="UniProtKB">
        <authorList>
            <consortium name="WormBaseParasite"/>
        </authorList>
    </citation>
    <scope>IDENTIFICATION</scope>
</reference>
<dbReference type="CDD" id="cd00042">
    <property type="entry name" value="CY"/>
    <property type="match status" value="1"/>
</dbReference>
<dbReference type="Pfam" id="PF00031">
    <property type="entry name" value="Cystatin"/>
    <property type="match status" value="1"/>
</dbReference>
<evidence type="ECO:0000313" key="5">
    <source>
        <dbReference type="Proteomes" id="UP000095284"/>
    </source>
</evidence>
<dbReference type="Proteomes" id="UP000095284">
    <property type="component" value="Unplaced"/>
</dbReference>
<proteinExistence type="predicted"/>
<dbReference type="InterPro" id="IPR000010">
    <property type="entry name" value="Cystatin_dom"/>
</dbReference>
<dbReference type="SUPFAM" id="SSF54403">
    <property type="entry name" value="Cystatin/monellin"/>
    <property type="match status" value="1"/>
</dbReference>
<dbReference type="GO" id="GO:0004869">
    <property type="term" value="F:cysteine-type endopeptidase inhibitor activity"/>
    <property type="evidence" value="ECO:0007669"/>
    <property type="project" value="InterPro"/>
</dbReference>
<dbReference type="OrthoDB" id="110606at2759"/>
<evidence type="ECO:0000259" key="2">
    <source>
        <dbReference type="Pfam" id="PF00031"/>
    </source>
</evidence>
<dbReference type="InterPro" id="IPR046350">
    <property type="entry name" value="Cystatin_sf"/>
</dbReference>
<evidence type="ECO:0000313" key="7">
    <source>
        <dbReference type="WBParaSite" id="BXY_0633300.1"/>
    </source>
</evidence>
<dbReference type="Proteomes" id="UP000582659">
    <property type="component" value="Unassembled WGS sequence"/>
</dbReference>
<keyword evidence="6" id="KW-1185">Reference proteome</keyword>
<feature type="chain" id="PRO_5035359608" evidence="1">
    <location>
        <begin position="22"/>
        <end position="119"/>
    </location>
</feature>
<reference evidence="4" key="2">
    <citation type="submission" date="2020-08" db="EMBL/GenBank/DDBJ databases">
        <authorList>
            <person name="Kikuchi T."/>
        </authorList>
    </citation>
    <scope>NUCLEOTIDE SEQUENCE</scope>
    <source>
        <strain evidence="3">Ka4C1</strain>
    </source>
</reference>
<keyword evidence="1" id="KW-0732">Signal</keyword>